<comment type="similarity">
    <text evidence="1">Belongs to the small GTPase superfamily. Ras family.</text>
</comment>
<dbReference type="Proteomes" id="UP000695022">
    <property type="component" value="Unplaced"/>
</dbReference>
<feature type="region of interest" description="Disordered" evidence="5">
    <location>
        <begin position="220"/>
        <end position="248"/>
    </location>
</feature>
<dbReference type="SMART" id="SM00174">
    <property type="entry name" value="RHO"/>
    <property type="match status" value="1"/>
</dbReference>
<dbReference type="EC" id="3.6.5.2" evidence="2"/>
<keyword evidence="6" id="KW-1185">Reference proteome</keyword>
<evidence type="ECO:0000313" key="6">
    <source>
        <dbReference type="Proteomes" id="UP000695022"/>
    </source>
</evidence>
<evidence type="ECO:0000256" key="4">
    <source>
        <dbReference type="ARBA" id="ARBA00048098"/>
    </source>
</evidence>
<dbReference type="SUPFAM" id="SSF52540">
    <property type="entry name" value="P-loop containing nucleoside triphosphate hydrolases"/>
    <property type="match status" value="1"/>
</dbReference>
<keyword evidence="3" id="KW-0378">Hydrolase</keyword>
<name>A0ABM1DSZ7_PRICU</name>
<dbReference type="PRINTS" id="PR00449">
    <property type="entry name" value="RASTRNSFRMNG"/>
</dbReference>
<gene>
    <name evidence="7" type="primary">LOC106805825</name>
</gene>
<evidence type="ECO:0000256" key="3">
    <source>
        <dbReference type="ARBA" id="ARBA00022801"/>
    </source>
</evidence>
<dbReference type="RefSeq" id="XP_014663068.1">
    <property type="nucleotide sequence ID" value="XM_014807582.1"/>
</dbReference>
<reference evidence="7" key="1">
    <citation type="submission" date="2025-08" db="UniProtKB">
        <authorList>
            <consortium name="RefSeq"/>
        </authorList>
    </citation>
    <scope>IDENTIFICATION</scope>
</reference>
<dbReference type="PROSITE" id="PS51421">
    <property type="entry name" value="RAS"/>
    <property type="match status" value="1"/>
</dbReference>
<dbReference type="Pfam" id="PF00071">
    <property type="entry name" value="Ras"/>
    <property type="match status" value="1"/>
</dbReference>
<dbReference type="Gene3D" id="3.40.50.300">
    <property type="entry name" value="P-loop containing nucleotide triphosphate hydrolases"/>
    <property type="match status" value="1"/>
</dbReference>
<organism evidence="6 7">
    <name type="scientific">Priapulus caudatus</name>
    <name type="common">Priapulid worm</name>
    <dbReference type="NCBI Taxonomy" id="37621"/>
    <lineage>
        <taxon>Eukaryota</taxon>
        <taxon>Metazoa</taxon>
        <taxon>Ecdysozoa</taxon>
        <taxon>Scalidophora</taxon>
        <taxon>Priapulida</taxon>
        <taxon>Priapulimorpha</taxon>
        <taxon>Priapulimorphida</taxon>
        <taxon>Priapulidae</taxon>
        <taxon>Priapulus</taxon>
    </lineage>
</organism>
<dbReference type="InterPro" id="IPR001806">
    <property type="entry name" value="Small_GTPase"/>
</dbReference>
<dbReference type="PROSITE" id="PS51419">
    <property type="entry name" value="RAB"/>
    <property type="match status" value="1"/>
</dbReference>
<dbReference type="InterPro" id="IPR051065">
    <property type="entry name" value="Ras-related_GTPase"/>
</dbReference>
<dbReference type="PANTHER" id="PTHR45704">
    <property type="entry name" value="RAS-LIKE FAMILY MEMBER 11"/>
    <property type="match status" value="1"/>
</dbReference>
<proteinExistence type="inferred from homology"/>
<comment type="catalytic activity">
    <reaction evidence="4">
        <text>GTP + H2O = GDP + phosphate + H(+)</text>
        <dbReference type="Rhea" id="RHEA:19669"/>
        <dbReference type="ChEBI" id="CHEBI:15377"/>
        <dbReference type="ChEBI" id="CHEBI:15378"/>
        <dbReference type="ChEBI" id="CHEBI:37565"/>
        <dbReference type="ChEBI" id="CHEBI:43474"/>
        <dbReference type="ChEBI" id="CHEBI:58189"/>
        <dbReference type="EC" id="3.6.5.2"/>
    </reaction>
</comment>
<evidence type="ECO:0000313" key="7">
    <source>
        <dbReference type="RefSeq" id="XP_014663068.1"/>
    </source>
</evidence>
<dbReference type="InterPro" id="IPR027417">
    <property type="entry name" value="P-loop_NTPase"/>
</dbReference>
<dbReference type="SMART" id="SM00173">
    <property type="entry name" value="RAS"/>
    <property type="match status" value="1"/>
</dbReference>
<evidence type="ECO:0000256" key="1">
    <source>
        <dbReference type="ARBA" id="ARBA00008344"/>
    </source>
</evidence>
<evidence type="ECO:0000256" key="2">
    <source>
        <dbReference type="ARBA" id="ARBA00011984"/>
    </source>
</evidence>
<accession>A0ABM1DSZ7</accession>
<protein>
    <recommendedName>
        <fullName evidence="2">small monomeric GTPase</fullName>
        <ecNumber evidence="2">3.6.5.2</ecNumber>
    </recommendedName>
</protein>
<evidence type="ECO:0000256" key="5">
    <source>
        <dbReference type="SAM" id="MobiDB-lite"/>
    </source>
</evidence>
<dbReference type="SMART" id="SM00175">
    <property type="entry name" value="RAB"/>
    <property type="match status" value="1"/>
</dbReference>
<sequence>MIRSGKTSRPMISRQDAVSSLLRRLPSSSRDKEKSFRVLLLGQPGIGKTATAVRFVTKRFIGDYDPTLERVYTTKAEVDDDVIIFEVLDTAGQDMEDISARIEDHIRWADGYVIMYSINDKCSFDECMRLKFLINHIRKRGRKLSHGHANECPVILVGNKSDMIGDRMVSFEQGKRRSLELACVNFHEISARESYGEVLLIFEDLYRNWRRVKKEHKVTRANTDEGVNKLPRLSPTASPSRRSLEEKTKRPGELVRWISADAGKRSKDVDLLEVPTDVLSERRMSVSMQGSVSQLFVHG</sequence>
<dbReference type="GeneID" id="106805825"/>